<feature type="domain" description="SLH" evidence="1">
    <location>
        <begin position="1052"/>
        <end position="1112"/>
    </location>
</feature>
<dbReference type="PANTHER" id="PTHR43308">
    <property type="entry name" value="OUTER MEMBRANE PROTEIN ALPHA-RELATED"/>
    <property type="match status" value="1"/>
</dbReference>
<dbReference type="PROSITE" id="PS51272">
    <property type="entry name" value="SLH"/>
    <property type="match status" value="3"/>
</dbReference>
<accession>A0A3T1D1F6</accession>
<dbReference type="RefSeq" id="WP_162309289.1">
    <property type="nucleotide sequence ID" value="NZ_AP019400.1"/>
</dbReference>
<dbReference type="Pfam" id="PF00395">
    <property type="entry name" value="SLH"/>
    <property type="match status" value="2"/>
</dbReference>
<dbReference type="Pfam" id="PF16640">
    <property type="entry name" value="Big_3_5"/>
    <property type="match status" value="6"/>
</dbReference>
<dbReference type="InterPro" id="IPR001119">
    <property type="entry name" value="SLH_dom"/>
</dbReference>
<dbReference type="KEGG" id="cohn:KCTCHS21_13230"/>
<proteinExistence type="predicted"/>
<dbReference type="Gene3D" id="2.60.40.10">
    <property type="entry name" value="Immunoglobulins"/>
    <property type="match status" value="6"/>
</dbReference>
<sequence>MKEKIQNVFLNSWIRVATIALFITLIGWSAASADSTIQTTTTLTGAAQSTYGDSVTINAVVSDDTENTYNVPEGIVDFYAGNDLVGSTELFENLPVIKERPSKSAPQIPDAKLTCGSECPTIEWGGLTYWAYSYSINNEFTLLVAVDAHNNIVKKWEKVDSKPVRYVNQIELDPANRTVTFTGQGGTFTLSWAFLSHANAQASITLPELPKGVYDLKAVYRAGEGSPHSGSTSTGIIHTVGGLNSQTNLSSNSVTVEYGEEVIFTANVAGSVTGQPKPTGTVTFMDGADILDTVTLGGNGIAKLAKSDLPLGTHLITAVYSGDDKIYNTSNSSSLTQYVVAIKTKATLTYTPAAPKYGDKLTLQAKVANQSNNQHLPNGGKVIFLDGSTELGDATVLNGEASLEISTLGAGEHSLHVIYNAQPGDLFHSNSTSVDYEVTVGKASSHSNLSSDSATVEYGEEVTFTANVAGSVTGQPKPTGTVTFMDGADILDTVTLGGNGIAKLAKSDLPLGTHLITAVYSGDDKIYNTSNSSSLTQYVVAIKTKATLTYTPAAPKYGDKLTLQAKVANQSNNQHLPNGGKVIFLNRSTELGEATILNGEASLEISTLGAGEHSLHVIYNAQPGDLFHSNSTSVDYEVTVGKASSHSNLSSDSATVEYGEEVTFTANVTDSVAGQSKPTGTVTFKNGTDILGTATLDVDGKAKLVNSDLPLGTHLITAFYNGDDNYNTSNSSSLTQAVEAIKTKATLTYSPAAPKYGDKLKLIAKVANQSNNQHLPDGGKVVFMDGSTELGGATVLNGEAFLETSTLEVGEHKLRVIYNAEPGDSIHSNSTSVDYEVTIVNDSSNSNVSPPTTSIPPVASDNIVGSDGKANADLLIAALKANPNAIIHTASETVYLPANALSSSHALSIYNDTGVSITLPLSTLKLEELTQALGVDVKDLVIRVEMKKQTGEAASTVSNAISDIGANQLADAIDFRVVATAGDKEIVISNFGQLISRTIPLSSEVTAMATAVLYDPVEDKLSFVPSTFTVKDNITTVTLKRDGTSIYTVIQRKPTEFNDMQQHWAKNDVATLSSKLIVEGTENNLFEPSRQITRAEFAALIIRSLGIQPISSPTNTFNDVLSSKWYSGTIAAITKTGLMQGDEKGNFKPDSPITRKEMVAIVVRAMGYAGKSIKLSTAAEADAALAGFTDRADLQWAKVEFASAVKAGLIQGQTATKLEGNAIASRAEAAALIARYLINAGLIN</sequence>
<dbReference type="PANTHER" id="PTHR43308:SF5">
    <property type="entry name" value="S-LAYER PROTEIN _ PEPTIDOGLYCAN ENDO-BETA-N-ACETYLGLUCOSAMINIDASE"/>
    <property type="match status" value="1"/>
</dbReference>
<keyword evidence="3" id="KW-1185">Reference proteome</keyword>
<dbReference type="InterPro" id="IPR051465">
    <property type="entry name" value="Cell_Envelope_Struct_Comp"/>
</dbReference>
<feature type="domain" description="SLH" evidence="1">
    <location>
        <begin position="1113"/>
        <end position="1176"/>
    </location>
</feature>
<dbReference type="InterPro" id="IPR032109">
    <property type="entry name" value="Big_3_5"/>
</dbReference>
<gene>
    <name evidence="2" type="ORF">KCTCHS21_13230</name>
</gene>
<dbReference type="Proteomes" id="UP000289856">
    <property type="component" value="Chromosome"/>
</dbReference>
<reference evidence="2 3" key="1">
    <citation type="submission" date="2019-01" db="EMBL/GenBank/DDBJ databases">
        <title>Complete genome sequence of Cohnella hallensis HS21 isolated from Korean fir (Abies koreana) rhizospheric soil.</title>
        <authorList>
            <person name="Jiang L."/>
            <person name="Kang S.W."/>
            <person name="Kim S."/>
            <person name="Jung J."/>
            <person name="Kim C.Y."/>
            <person name="Kim D.H."/>
            <person name="Kim S.W."/>
            <person name="Lee J."/>
        </authorList>
    </citation>
    <scope>NUCLEOTIDE SEQUENCE [LARGE SCALE GENOMIC DNA]</scope>
    <source>
        <strain evidence="2 3">HS21</strain>
    </source>
</reference>
<organism evidence="2 3">
    <name type="scientific">Cohnella abietis</name>
    <dbReference type="NCBI Taxonomy" id="2507935"/>
    <lineage>
        <taxon>Bacteria</taxon>
        <taxon>Bacillati</taxon>
        <taxon>Bacillota</taxon>
        <taxon>Bacilli</taxon>
        <taxon>Bacillales</taxon>
        <taxon>Paenibacillaceae</taxon>
        <taxon>Cohnella</taxon>
    </lineage>
</organism>
<evidence type="ECO:0000259" key="1">
    <source>
        <dbReference type="PROSITE" id="PS51272"/>
    </source>
</evidence>
<evidence type="ECO:0000313" key="2">
    <source>
        <dbReference type="EMBL" id="BBI31924.1"/>
    </source>
</evidence>
<dbReference type="InterPro" id="IPR013783">
    <property type="entry name" value="Ig-like_fold"/>
</dbReference>
<protein>
    <recommendedName>
        <fullName evidence="1">SLH domain-containing protein</fullName>
    </recommendedName>
</protein>
<dbReference type="EMBL" id="AP019400">
    <property type="protein sequence ID" value="BBI31924.1"/>
    <property type="molecule type" value="Genomic_DNA"/>
</dbReference>
<dbReference type="AlphaFoldDB" id="A0A3T1D1F6"/>
<feature type="domain" description="SLH" evidence="1">
    <location>
        <begin position="1184"/>
        <end position="1244"/>
    </location>
</feature>
<name>A0A3T1D1F6_9BACL</name>
<evidence type="ECO:0000313" key="3">
    <source>
        <dbReference type="Proteomes" id="UP000289856"/>
    </source>
</evidence>